<dbReference type="VEuPathDB" id="FungiDB:FUN_006309"/>
<dbReference type="VEuPathDB" id="FungiDB:RhiirFUN_010917"/>
<evidence type="ECO:0000256" key="1">
    <source>
        <dbReference type="SAM" id="MobiDB-lite"/>
    </source>
</evidence>
<accession>A0A2N0QUE5</accession>
<dbReference type="Proteomes" id="UP000232688">
    <property type="component" value="Unassembled WGS sequence"/>
</dbReference>
<comment type="caution">
    <text evidence="2">The sequence shown here is derived from an EMBL/GenBank/DDBJ whole genome shotgun (WGS) entry which is preliminary data.</text>
</comment>
<protein>
    <submittedName>
        <fullName evidence="2">Uncharacterized protein</fullName>
    </submittedName>
</protein>
<dbReference type="EMBL" id="LLXH01003058">
    <property type="protein sequence ID" value="PKC54691.1"/>
    <property type="molecule type" value="Genomic_DNA"/>
</dbReference>
<name>A0A2N0QUE5_9GLOM</name>
<reference evidence="2 3" key="2">
    <citation type="submission" date="2017-10" db="EMBL/GenBank/DDBJ databases">
        <title>Genome analyses suggest a sexual origin of heterokaryosis in a supposedly ancient asexual fungus.</title>
        <authorList>
            <person name="Corradi N."/>
            <person name="Sedzielewska K."/>
            <person name="Noel J."/>
            <person name="Charron P."/>
            <person name="Farinelli L."/>
            <person name="Marton T."/>
            <person name="Kruger M."/>
            <person name="Pelin A."/>
            <person name="Brachmann A."/>
            <person name="Corradi N."/>
        </authorList>
    </citation>
    <scope>NUCLEOTIDE SEQUENCE [LARGE SCALE GENOMIC DNA]</scope>
    <source>
        <strain evidence="2 3">A1</strain>
    </source>
</reference>
<sequence length="255" mass="29464">MESYLQQDEFNTKILREVSTLVKKNFKNTETRSSENLQGKLDKIFFRTLRTHKVLADISETTGIKGEIVEAQQKNQPHEGEPKRVNDSELKEPIKNQNEQRKNSKKKQRGKKEVKEIALHAPVDQQLITQKSGGACATSRDIMFYDIPARYSEGEVISAIKQLGNLHRIRIKKHYKYQSVRAEISLYEDYENDFIRDIWKVQLLIGNGKKTQNSINTTIIKIQRSAIALDEEVDDTWIIHGKGLGNHTERGKYNL</sequence>
<gene>
    <name evidence="2" type="ORF">RhiirA1_476840</name>
</gene>
<dbReference type="VEuPathDB" id="FungiDB:RhiirA1_476840"/>
<feature type="compositionally biased region" description="Basic and acidic residues" evidence="1">
    <location>
        <begin position="76"/>
        <end position="102"/>
    </location>
</feature>
<dbReference type="AlphaFoldDB" id="A0A2N0QUE5"/>
<proteinExistence type="predicted"/>
<reference evidence="2 3" key="1">
    <citation type="submission" date="2017-10" db="EMBL/GenBank/DDBJ databases">
        <title>Extensive intraspecific genome diversity in a model arbuscular mycorrhizal fungus.</title>
        <authorList>
            <person name="Chen E.C.H."/>
            <person name="Morin E."/>
            <person name="Baudet D."/>
            <person name="Noel J."/>
            <person name="Ndikumana S."/>
            <person name="Charron P."/>
            <person name="St-Onge C."/>
            <person name="Giorgi J."/>
            <person name="Grigoriev I.V."/>
            <person name="Roux C."/>
            <person name="Martin F.M."/>
            <person name="Corradi N."/>
        </authorList>
    </citation>
    <scope>NUCLEOTIDE SEQUENCE [LARGE SCALE GENOMIC DNA]</scope>
    <source>
        <strain evidence="2 3">A1</strain>
    </source>
</reference>
<evidence type="ECO:0000313" key="2">
    <source>
        <dbReference type="EMBL" id="PKC54691.1"/>
    </source>
</evidence>
<evidence type="ECO:0000313" key="3">
    <source>
        <dbReference type="Proteomes" id="UP000232688"/>
    </source>
</evidence>
<feature type="region of interest" description="Disordered" evidence="1">
    <location>
        <begin position="70"/>
        <end position="114"/>
    </location>
</feature>
<organism evidence="2 3">
    <name type="scientific">Rhizophagus irregularis</name>
    <dbReference type="NCBI Taxonomy" id="588596"/>
    <lineage>
        <taxon>Eukaryota</taxon>
        <taxon>Fungi</taxon>
        <taxon>Fungi incertae sedis</taxon>
        <taxon>Mucoromycota</taxon>
        <taxon>Glomeromycotina</taxon>
        <taxon>Glomeromycetes</taxon>
        <taxon>Glomerales</taxon>
        <taxon>Glomeraceae</taxon>
        <taxon>Rhizophagus</taxon>
    </lineage>
</organism>